<dbReference type="Pfam" id="PF04616">
    <property type="entry name" value="Glyco_hydro_43"/>
    <property type="match status" value="1"/>
</dbReference>
<name>A0A1A5YLV8_9BACL</name>
<sequence>MIANPILRGFHPDPSIVRVGDDYYIATSTFEWFPGVLVHHSRDLVHWRPLTSILTRTSQLNMEGNINSGGTWAPCLSYHEGTFYLIYTDVKSRMGAFKDTHNYMVTAEDIMGPWSEPIYLNSSGFDPSLFHDEDGRQWFVNMIWDHRKGTNSFAGIILQEYSKEERRLIGPKRNIFRGTSLRLTEGPHLYKRNGYYYLLTAEGGTQYEHAVTMARSRHIEGPYEVDPANPILTSAGKPELELQKAGHASLVETQNGEWYMVHLVGRPVKDKLCMLGRETAIQRCHWTEEDWLAVDGGANPQAVVQAPKLPLHPFQAEPGLDHFDRAELGLQWSTLRIPASPDWLSLTARPGWLRLWGQESMSSTHRQSLVARRQQSMFCEAETAMEFRPEHYQQMAGLILYYDTRDYVYLRVTHHEEIGVCIGIIQSINGVYNEILDSDIPLGEGAYRLKVRLEREKATFMYAVQDGEWNKIGPELDVSHLSDEYGDYIRFTGNFIGLCVQDLSGERNYADFDYFQYKEHEEPSLNE</sequence>
<evidence type="ECO:0000259" key="7">
    <source>
        <dbReference type="Pfam" id="PF17851"/>
    </source>
</evidence>
<dbReference type="Proteomes" id="UP000092024">
    <property type="component" value="Unassembled WGS sequence"/>
</dbReference>
<keyword evidence="9" id="KW-1185">Reference proteome</keyword>
<dbReference type="InterPro" id="IPR051795">
    <property type="entry name" value="Glycosyl_Hydrlase_43"/>
</dbReference>
<feature type="domain" description="Beta-xylosidase C-terminal Concanavalin A-like" evidence="7">
    <location>
        <begin position="321"/>
        <end position="518"/>
    </location>
</feature>
<reference evidence="8 9" key="1">
    <citation type="submission" date="2016-05" db="EMBL/GenBank/DDBJ databases">
        <title>Paenibacillus oryzae. sp. nov., isolated from the rice root.</title>
        <authorList>
            <person name="Zhang J."/>
            <person name="Zhang X."/>
        </authorList>
    </citation>
    <scope>NUCLEOTIDE SEQUENCE [LARGE SCALE GENOMIC DNA]</scope>
    <source>
        <strain evidence="8 9">1DrF-4</strain>
    </source>
</reference>
<dbReference type="OrthoDB" id="9801455at2"/>
<evidence type="ECO:0000256" key="3">
    <source>
        <dbReference type="ARBA" id="ARBA00023295"/>
    </source>
</evidence>
<dbReference type="InterPro" id="IPR023296">
    <property type="entry name" value="Glyco_hydro_beta-prop_sf"/>
</dbReference>
<feature type="active site" description="Proton acceptor" evidence="4">
    <location>
        <position position="13"/>
    </location>
</feature>
<dbReference type="CDD" id="cd09000">
    <property type="entry name" value="GH43_SXA-like"/>
    <property type="match status" value="1"/>
</dbReference>
<dbReference type="InterPro" id="IPR013320">
    <property type="entry name" value="ConA-like_dom_sf"/>
</dbReference>
<proteinExistence type="inferred from homology"/>
<protein>
    <submittedName>
        <fullName evidence="8">Beta-xylosidase</fullName>
    </submittedName>
</protein>
<evidence type="ECO:0000256" key="2">
    <source>
        <dbReference type="ARBA" id="ARBA00022801"/>
    </source>
</evidence>
<comment type="caution">
    <text evidence="8">The sequence shown here is derived from an EMBL/GenBank/DDBJ whole genome shotgun (WGS) entry which is preliminary data.</text>
</comment>
<accession>A0A1A5YLV8</accession>
<dbReference type="STRING" id="1844972.A7K91_07085"/>
<evidence type="ECO:0000256" key="1">
    <source>
        <dbReference type="ARBA" id="ARBA00009865"/>
    </source>
</evidence>
<feature type="site" description="Important for catalytic activity, responsible for pKa modulation of the active site Glu and correct orientation of both the proton donor and substrate" evidence="5">
    <location>
        <position position="126"/>
    </location>
</feature>
<dbReference type="EMBL" id="LYPA01000045">
    <property type="protein sequence ID" value="OBR66611.1"/>
    <property type="molecule type" value="Genomic_DNA"/>
</dbReference>
<dbReference type="InterPro" id="IPR041542">
    <property type="entry name" value="GH43_C2"/>
</dbReference>
<organism evidence="8 9">
    <name type="scientific">Paenibacillus oryzae</name>
    <dbReference type="NCBI Taxonomy" id="1844972"/>
    <lineage>
        <taxon>Bacteria</taxon>
        <taxon>Bacillati</taxon>
        <taxon>Bacillota</taxon>
        <taxon>Bacilli</taxon>
        <taxon>Bacillales</taxon>
        <taxon>Paenibacillaceae</taxon>
        <taxon>Paenibacillus</taxon>
    </lineage>
</organism>
<keyword evidence="2 6" id="KW-0378">Hydrolase</keyword>
<comment type="similarity">
    <text evidence="1 6">Belongs to the glycosyl hydrolase 43 family.</text>
</comment>
<evidence type="ECO:0000256" key="5">
    <source>
        <dbReference type="PIRSR" id="PIRSR606710-2"/>
    </source>
</evidence>
<dbReference type="PANTHER" id="PTHR42812:SF12">
    <property type="entry name" value="BETA-XYLOSIDASE-RELATED"/>
    <property type="match status" value="1"/>
</dbReference>
<dbReference type="GO" id="GO:0004553">
    <property type="term" value="F:hydrolase activity, hydrolyzing O-glycosyl compounds"/>
    <property type="evidence" value="ECO:0007669"/>
    <property type="project" value="InterPro"/>
</dbReference>
<evidence type="ECO:0000313" key="9">
    <source>
        <dbReference type="Proteomes" id="UP000092024"/>
    </source>
</evidence>
<dbReference type="GO" id="GO:0005975">
    <property type="term" value="P:carbohydrate metabolic process"/>
    <property type="evidence" value="ECO:0007669"/>
    <property type="project" value="InterPro"/>
</dbReference>
<dbReference type="Gene3D" id="2.60.120.200">
    <property type="match status" value="1"/>
</dbReference>
<gene>
    <name evidence="8" type="ORF">A7K91_07085</name>
</gene>
<dbReference type="AlphaFoldDB" id="A0A1A5YLV8"/>
<dbReference type="SUPFAM" id="SSF49899">
    <property type="entry name" value="Concanavalin A-like lectins/glucanases"/>
    <property type="match status" value="1"/>
</dbReference>
<dbReference type="SUPFAM" id="SSF75005">
    <property type="entry name" value="Arabinanase/levansucrase/invertase"/>
    <property type="match status" value="1"/>
</dbReference>
<dbReference type="PANTHER" id="PTHR42812">
    <property type="entry name" value="BETA-XYLOSIDASE"/>
    <property type="match status" value="1"/>
</dbReference>
<dbReference type="InterPro" id="IPR006710">
    <property type="entry name" value="Glyco_hydro_43"/>
</dbReference>
<dbReference type="Pfam" id="PF17851">
    <property type="entry name" value="GH43_C2"/>
    <property type="match status" value="1"/>
</dbReference>
<dbReference type="Gene3D" id="2.115.10.20">
    <property type="entry name" value="Glycosyl hydrolase domain, family 43"/>
    <property type="match status" value="1"/>
</dbReference>
<evidence type="ECO:0000313" key="8">
    <source>
        <dbReference type="EMBL" id="OBR66611.1"/>
    </source>
</evidence>
<dbReference type="RefSeq" id="WP_068681459.1">
    <property type="nucleotide sequence ID" value="NZ_LYPA01000045.1"/>
</dbReference>
<evidence type="ECO:0000256" key="4">
    <source>
        <dbReference type="PIRSR" id="PIRSR606710-1"/>
    </source>
</evidence>
<keyword evidence="3 6" id="KW-0326">Glycosidase</keyword>
<evidence type="ECO:0000256" key="6">
    <source>
        <dbReference type="RuleBase" id="RU361187"/>
    </source>
</evidence>
<feature type="active site" description="Proton donor" evidence="4">
    <location>
        <position position="185"/>
    </location>
</feature>